<dbReference type="Pfam" id="PF00582">
    <property type="entry name" value="Usp"/>
    <property type="match status" value="2"/>
</dbReference>
<dbReference type="EMBL" id="JAAABI010000001">
    <property type="protein sequence ID" value="NAY91352.1"/>
    <property type="molecule type" value="Genomic_DNA"/>
</dbReference>
<evidence type="ECO:0000256" key="1">
    <source>
        <dbReference type="ARBA" id="ARBA00008791"/>
    </source>
</evidence>
<dbReference type="InterPro" id="IPR014729">
    <property type="entry name" value="Rossmann-like_a/b/a_fold"/>
</dbReference>
<accession>A0A964TAM9</accession>
<protein>
    <submittedName>
        <fullName evidence="3">Universal stress protein</fullName>
    </submittedName>
</protein>
<proteinExistence type="inferred from homology"/>
<dbReference type="SUPFAM" id="SSF52402">
    <property type="entry name" value="Adenine nucleotide alpha hydrolases-like"/>
    <property type="match status" value="2"/>
</dbReference>
<evidence type="ECO:0000259" key="2">
    <source>
        <dbReference type="Pfam" id="PF00582"/>
    </source>
</evidence>
<dbReference type="Gene3D" id="3.40.50.620">
    <property type="entry name" value="HUPs"/>
    <property type="match status" value="2"/>
</dbReference>
<sequence length="286" mass="32946">MKTIIIPTDFSINAWNAICYAMEFFKDETVKFYVLHTYTPVFYRMDYLIGGPAYSAIPDIKVDVSLAGLEKTLKDIEEKFPNPNHHIETVSAFNTLTDEINNLVDEKDIDLVVMGTKGATGAKQMFLGSNAVFVIRKSKIPVLAIPESSEFEKVKNILFPTDLWSQYKSKELNTLIEIAEEHMAKVTVLYVKEEEEQQLTEVQKQNKDHLERVLEEIPSEFVTIAGKKMPEAILEHIDQNDFQILAMMNRKHSFFERILLRQNIDQIGFHIKVPFLVIRDTSEITK</sequence>
<dbReference type="InterPro" id="IPR006015">
    <property type="entry name" value="Universal_stress_UspA"/>
</dbReference>
<dbReference type="RefSeq" id="WP_166522719.1">
    <property type="nucleotide sequence ID" value="NZ_JAAABI010000001.1"/>
</dbReference>
<dbReference type="PRINTS" id="PR01438">
    <property type="entry name" value="UNVRSLSTRESS"/>
</dbReference>
<feature type="domain" description="UspA" evidence="2">
    <location>
        <begin position="1"/>
        <end position="146"/>
    </location>
</feature>
<gene>
    <name evidence="3" type="ORF">GTQ34_05415</name>
</gene>
<name>A0A964TAM9_9FLAO</name>
<evidence type="ECO:0000313" key="3">
    <source>
        <dbReference type="EMBL" id="NAY91352.1"/>
    </source>
</evidence>
<keyword evidence="4" id="KW-1185">Reference proteome</keyword>
<dbReference type="CDD" id="cd00293">
    <property type="entry name" value="USP-like"/>
    <property type="match status" value="2"/>
</dbReference>
<organism evidence="3 4">
    <name type="scientific">Flagellimonas ochracea</name>
    <dbReference type="NCBI Taxonomy" id="2696472"/>
    <lineage>
        <taxon>Bacteria</taxon>
        <taxon>Pseudomonadati</taxon>
        <taxon>Bacteroidota</taxon>
        <taxon>Flavobacteriia</taxon>
        <taxon>Flavobacteriales</taxon>
        <taxon>Flavobacteriaceae</taxon>
        <taxon>Flagellimonas</taxon>
    </lineage>
</organism>
<reference evidence="3" key="1">
    <citation type="submission" date="2020-01" db="EMBL/GenBank/DDBJ databases">
        <title>Muricauda ochracea sp. nov., isolated from a tidal flat of Garorim bay in Korea.</title>
        <authorList>
            <person name="Kim D."/>
            <person name="Yoo Y."/>
            <person name="Kim J.-J."/>
        </authorList>
    </citation>
    <scope>NUCLEOTIDE SEQUENCE</scope>
    <source>
        <strain evidence="3">JGD-17</strain>
    </source>
</reference>
<dbReference type="PANTHER" id="PTHR46268:SF26">
    <property type="entry name" value="UNIVERSAL STRESS PROTEIN MJ0577"/>
    <property type="match status" value="1"/>
</dbReference>
<dbReference type="InterPro" id="IPR006016">
    <property type="entry name" value="UspA"/>
</dbReference>
<dbReference type="Proteomes" id="UP000667650">
    <property type="component" value="Unassembled WGS sequence"/>
</dbReference>
<dbReference type="AlphaFoldDB" id="A0A964TAM9"/>
<feature type="domain" description="UspA" evidence="2">
    <location>
        <begin position="154"/>
        <end position="279"/>
    </location>
</feature>
<comment type="similarity">
    <text evidence="1">Belongs to the universal stress protein A family.</text>
</comment>
<comment type="caution">
    <text evidence="3">The sequence shown here is derived from an EMBL/GenBank/DDBJ whole genome shotgun (WGS) entry which is preliminary data.</text>
</comment>
<dbReference type="PANTHER" id="PTHR46268">
    <property type="entry name" value="STRESS RESPONSE PROTEIN NHAX"/>
    <property type="match status" value="1"/>
</dbReference>
<evidence type="ECO:0000313" key="4">
    <source>
        <dbReference type="Proteomes" id="UP000667650"/>
    </source>
</evidence>